<proteinExistence type="predicted"/>
<keyword evidence="3" id="KW-1185">Reference proteome</keyword>
<evidence type="ECO:0000256" key="1">
    <source>
        <dbReference type="SAM" id="Phobius"/>
    </source>
</evidence>
<feature type="transmembrane region" description="Helical" evidence="1">
    <location>
        <begin position="306"/>
        <end position="326"/>
    </location>
</feature>
<evidence type="ECO:0000313" key="2">
    <source>
        <dbReference type="EMBL" id="MCY1082351.1"/>
    </source>
</evidence>
<name>A0ABT4AKW8_9BACT</name>
<gene>
    <name evidence="2" type="ORF">OV287_48695</name>
</gene>
<feature type="transmembrane region" description="Helical" evidence="1">
    <location>
        <begin position="243"/>
        <end position="262"/>
    </location>
</feature>
<comment type="caution">
    <text evidence="2">The sequence shown here is derived from an EMBL/GenBank/DDBJ whole genome shotgun (WGS) entry which is preliminary data.</text>
</comment>
<keyword evidence="1" id="KW-1133">Transmembrane helix</keyword>
<feature type="transmembrane region" description="Helical" evidence="1">
    <location>
        <begin position="105"/>
        <end position="122"/>
    </location>
</feature>
<feature type="transmembrane region" description="Helical" evidence="1">
    <location>
        <begin position="332"/>
        <end position="349"/>
    </location>
</feature>
<feature type="transmembrane region" description="Helical" evidence="1">
    <location>
        <begin position="195"/>
        <end position="217"/>
    </location>
</feature>
<evidence type="ECO:0000313" key="3">
    <source>
        <dbReference type="Proteomes" id="UP001207654"/>
    </source>
</evidence>
<dbReference type="EMBL" id="JAPNKA010000001">
    <property type="protein sequence ID" value="MCY1082351.1"/>
    <property type="molecule type" value="Genomic_DNA"/>
</dbReference>
<dbReference type="Proteomes" id="UP001207654">
    <property type="component" value="Unassembled WGS sequence"/>
</dbReference>
<sequence length="370" mass="39507">MSFCSNCGHDFGNDAPTFCPACGQDVSNSELNAGAGDYNAGDYSGGEYNGDYSWDAPPPSPLARAEELLSKVSAPVLAVAGQAGQAFQSVLDDPRLRSRLPGGSLTLLGLGLVGLGLLLSVIPVVAGIGFLGSVVMVLWGALVAVNEWRILSRPEAQEPGAPALRPLPQSLATLPRDTRHPGIAQTFALLTCTNALLMLGFGPISLVWILAAVVLGYDQGWRYFADNSEDPSALEENPSGFRLHRWVVAGAVLCTFALLLPWGRGSLHTPGLSGAEQPLSTITQFTLLLLACSAVRHRGLSAFHPLLLIIAAVWLALWFFLMMSVYTVGPWFFLPGMLVVEATIVRHLMPRRRGGENLEQEAASDMDMQG</sequence>
<reference evidence="2 3" key="1">
    <citation type="submission" date="2022-11" db="EMBL/GenBank/DDBJ databases">
        <title>Minimal conservation of predation-associated metabolite biosynthetic gene clusters underscores biosynthetic potential of Myxococcota including descriptions for ten novel species: Archangium lansinium sp. nov., Myxococcus landrumus sp. nov., Nannocystis bai.</title>
        <authorList>
            <person name="Ahearne A."/>
            <person name="Stevens C."/>
            <person name="Phillips K."/>
        </authorList>
    </citation>
    <scope>NUCLEOTIDE SEQUENCE [LARGE SCALE GENOMIC DNA]</scope>
    <source>
        <strain evidence="2 3">MIWBW</strain>
    </source>
</reference>
<dbReference type="RefSeq" id="WP_267540924.1">
    <property type="nucleotide sequence ID" value="NZ_JAPNKA010000001.1"/>
</dbReference>
<protein>
    <submittedName>
        <fullName evidence="2">Zinc ribbon domain-containing protein</fullName>
    </submittedName>
</protein>
<organism evidence="2 3">
    <name type="scientific">Archangium lansingense</name>
    <dbReference type="NCBI Taxonomy" id="2995310"/>
    <lineage>
        <taxon>Bacteria</taxon>
        <taxon>Pseudomonadati</taxon>
        <taxon>Myxococcota</taxon>
        <taxon>Myxococcia</taxon>
        <taxon>Myxococcales</taxon>
        <taxon>Cystobacterineae</taxon>
        <taxon>Archangiaceae</taxon>
        <taxon>Archangium</taxon>
    </lineage>
</organism>
<keyword evidence="1" id="KW-0472">Membrane</keyword>
<accession>A0ABT4AKW8</accession>
<keyword evidence="1" id="KW-0812">Transmembrane</keyword>